<protein>
    <recommendedName>
        <fullName evidence="3">alpha-L-fucosidase</fullName>
        <ecNumber evidence="3">3.2.1.51</ecNumber>
    </recommendedName>
</protein>
<dbReference type="PIRSF" id="PIRSF001092">
    <property type="entry name" value="Alpha-L-fucosidase"/>
    <property type="match status" value="1"/>
</dbReference>
<keyword evidence="5" id="KW-0378">Hydrolase</keyword>
<evidence type="ECO:0000313" key="10">
    <source>
        <dbReference type="Proteomes" id="UP000199656"/>
    </source>
</evidence>
<dbReference type="GO" id="GO:0016139">
    <property type="term" value="P:glycoside catabolic process"/>
    <property type="evidence" value="ECO:0007669"/>
    <property type="project" value="TreeGrafter"/>
</dbReference>
<feature type="domain" description="Glycoside hydrolase family 29 N-terminal" evidence="7">
    <location>
        <begin position="23"/>
        <end position="381"/>
    </location>
</feature>
<evidence type="ECO:0000256" key="1">
    <source>
        <dbReference type="ARBA" id="ARBA00004071"/>
    </source>
</evidence>
<dbReference type="InterPro" id="IPR016286">
    <property type="entry name" value="FUC_metazoa-typ"/>
</dbReference>
<dbReference type="STRING" id="408074.SAMN05660909_01252"/>
<dbReference type="InterPro" id="IPR031919">
    <property type="entry name" value="Fucosidase_C"/>
</dbReference>
<dbReference type="EC" id="3.2.1.51" evidence="3"/>
<organism evidence="9 10">
    <name type="scientific">Chitinophaga terrae</name>
    <name type="common">ex Kim and Jung 2007</name>
    <dbReference type="NCBI Taxonomy" id="408074"/>
    <lineage>
        <taxon>Bacteria</taxon>
        <taxon>Pseudomonadati</taxon>
        <taxon>Bacteroidota</taxon>
        <taxon>Chitinophagia</taxon>
        <taxon>Chitinophagales</taxon>
        <taxon>Chitinophagaceae</taxon>
        <taxon>Chitinophaga</taxon>
    </lineage>
</organism>
<keyword evidence="6" id="KW-0326">Glycosidase</keyword>
<dbReference type="RefSeq" id="WP_089759755.1">
    <property type="nucleotide sequence ID" value="NZ_BKAT01000005.1"/>
</dbReference>
<feature type="domain" description="Alpha-L-fucosidase C-terminal" evidence="8">
    <location>
        <begin position="418"/>
        <end position="487"/>
    </location>
</feature>
<evidence type="ECO:0000259" key="8">
    <source>
        <dbReference type="Pfam" id="PF16757"/>
    </source>
</evidence>
<dbReference type="Pfam" id="PF01120">
    <property type="entry name" value="Alpha_L_fucos"/>
    <property type="match status" value="1"/>
</dbReference>
<proteinExistence type="inferred from homology"/>
<dbReference type="PRINTS" id="PR00741">
    <property type="entry name" value="GLHYDRLASE29"/>
</dbReference>
<dbReference type="Proteomes" id="UP000199656">
    <property type="component" value="Unassembled WGS sequence"/>
</dbReference>
<sequence>MKNTIILLFGVCVMASANGQDKSHVTGPYKASEKSLEQYSYPDWFRDAKFGIWSHWGPQAVPREGDWYAKNMYIQGSRQNVAHVKKYGPPSKFGYKDIIPLWKAEKWRPEELMKLYKKAGARYFVSMGTHHDNFFLWHSSINKWNAVNMGPHKDVVKLWQQAAKKEGLRFGVSEHLAASFNWFQPSHGADATGPLAGVPYDGADPAYQDLYHEKADSADINNWLTNNPKWHAHWLKCIEELIDNYHPDLLYSDSQVPFGETGLEMVAHFYNDNVSRNNGRMTAVYTPKQPSGGRWVQDVERGLLDSICPFPWQTDTSIGDWYYQTGQSYKTAEEIIRLLLDIVSKNGNLLLNVVQTPEGDLEPDVISILDGLGAWMQANSEGIYGSRPWKIYGEGPSTIKGNQAKGHFGGISDVQQYQTSDVRFTTKGNSIYAYCMKTPEKTVRINSLAKGNAYTDKSVKAVYMLGVKKPVRWQQEADALVITLPDNVPASGITGFRVEMK</sequence>
<evidence type="ECO:0000256" key="6">
    <source>
        <dbReference type="ARBA" id="ARBA00023295"/>
    </source>
</evidence>
<keyword evidence="4" id="KW-0732">Signal</keyword>
<evidence type="ECO:0000256" key="4">
    <source>
        <dbReference type="ARBA" id="ARBA00022729"/>
    </source>
</evidence>
<evidence type="ECO:0000256" key="3">
    <source>
        <dbReference type="ARBA" id="ARBA00012662"/>
    </source>
</evidence>
<dbReference type="InterPro" id="IPR017853">
    <property type="entry name" value="GH"/>
</dbReference>
<dbReference type="SMART" id="SM00812">
    <property type="entry name" value="Alpha_L_fucos"/>
    <property type="match status" value="1"/>
</dbReference>
<dbReference type="InterPro" id="IPR013780">
    <property type="entry name" value="Glyco_hydro_b"/>
</dbReference>
<dbReference type="GO" id="GO:0006004">
    <property type="term" value="P:fucose metabolic process"/>
    <property type="evidence" value="ECO:0007669"/>
    <property type="project" value="InterPro"/>
</dbReference>
<accession>A0A1H3ZKC7</accession>
<dbReference type="InterPro" id="IPR000933">
    <property type="entry name" value="Glyco_hydro_29"/>
</dbReference>
<evidence type="ECO:0000313" key="9">
    <source>
        <dbReference type="EMBL" id="SEA23702.1"/>
    </source>
</evidence>
<reference evidence="10" key="1">
    <citation type="submission" date="2016-10" db="EMBL/GenBank/DDBJ databases">
        <authorList>
            <person name="Varghese N."/>
            <person name="Submissions S."/>
        </authorList>
    </citation>
    <scope>NUCLEOTIDE SEQUENCE [LARGE SCALE GENOMIC DNA]</scope>
    <source>
        <strain evidence="10">DSM 23920</strain>
    </source>
</reference>
<keyword evidence="10" id="KW-1185">Reference proteome</keyword>
<dbReference type="OrthoDB" id="107551at2"/>
<evidence type="ECO:0000259" key="7">
    <source>
        <dbReference type="Pfam" id="PF01120"/>
    </source>
</evidence>
<dbReference type="InterPro" id="IPR057739">
    <property type="entry name" value="Glyco_hydro_29_N"/>
</dbReference>
<dbReference type="GO" id="GO:0005764">
    <property type="term" value="C:lysosome"/>
    <property type="evidence" value="ECO:0007669"/>
    <property type="project" value="TreeGrafter"/>
</dbReference>
<gene>
    <name evidence="9" type="ORF">SAMN05660909_01252</name>
</gene>
<dbReference type="PANTHER" id="PTHR10030">
    <property type="entry name" value="ALPHA-L-FUCOSIDASE"/>
    <property type="match status" value="1"/>
</dbReference>
<dbReference type="EMBL" id="FNRL01000004">
    <property type="protein sequence ID" value="SEA23702.1"/>
    <property type="molecule type" value="Genomic_DNA"/>
</dbReference>
<dbReference type="PANTHER" id="PTHR10030:SF37">
    <property type="entry name" value="ALPHA-L-FUCOSIDASE-RELATED"/>
    <property type="match status" value="1"/>
</dbReference>
<dbReference type="AlphaFoldDB" id="A0A1H3ZKC7"/>
<comment type="function">
    <text evidence="1">Alpha-L-fucosidase is responsible for hydrolyzing the alpha-1,6-linked fucose joined to the reducing-end N-acetylglucosamine of the carbohydrate moieties of glycoproteins.</text>
</comment>
<name>A0A1H3ZKC7_9BACT</name>
<dbReference type="Gene3D" id="2.60.40.1180">
    <property type="entry name" value="Golgi alpha-mannosidase II"/>
    <property type="match status" value="1"/>
</dbReference>
<evidence type="ECO:0000256" key="5">
    <source>
        <dbReference type="ARBA" id="ARBA00022801"/>
    </source>
</evidence>
<dbReference type="SUPFAM" id="SSF51445">
    <property type="entry name" value="(Trans)glycosidases"/>
    <property type="match status" value="1"/>
</dbReference>
<evidence type="ECO:0000256" key="2">
    <source>
        <dbReference type="ARBA" id="ARBA00007951"/>
    </source>
</evidence>
<dbReference type="GO" id="GO:0004560">
    <property type="term" value="F:alpha-L-fucosidase activity"/>
    <property type="evidence" value="ECO:0007669"/>
    <property type="project" value="InterPro"/>
</dbReference>
<dbReference type="Pfam" id="PF16757">
    <property type="entry name" value="Fucosidase_C"/>
    <property type="match status" value="1"/>
</dbReference>
<dbReference type="Gene3D" id="3.20.20.80">
    <property type="entry name" value="Glycosidases"/>
    <property type="match status" value="1"/>
</dbReference>
<comment type="similarity">
    <text evidence="2">Belongs to the glycosyl hydrolase 29 family.</text>
</comment>